<accession>A0AAV3YRW1</accession>
<dbReference type="Proteomes" id="UP000735302">
    <property type="component" value="Unassembled WGS sequence"/>
</dbReference>
<evidence type="ECO:0000313" key="1">
    <source>
        <dbReference type="EMBL" id="GFN84698.1"/>
    </source>
</evidence>
<keyword evidence="2" id="KW-1185">Reference proteome</keyword>
<dbReference type="EMBL" id="BLXT01001321">
    <property type="protein sequence ID" value="GFN84698.1"/>
    <property type="molecule type" value="Genomic_DNA"/>
</dbReference>
<reference evidence="1 2" key="1">
    <citation type="journal article" date="2021" name="Elife">
        <title>Chloroplast acquisition without the gene transfer in kleptoplastic sea slugs, Plakobranchus ocellatus.</title>
        <authorList>
            <person name="Maeda T."/>
            <person name="Takahashi S."/>
            <person name="Yoshida T."/>
            <person name="Shimamura S."/>
            <person name="Takaki Y."/>
            <person name="Nagai Y."/>
            <person name="Toyoda A."/>
            <person name="Suzuki Y."/>
            <person name="Arimoto A."/>
            <person name="Ishii H."/>
            <person name="Satoh N."/>
            <person name="Nishiyama T."/>
            <person name="Hasebe M."/>
            <person name="Maruyama T."/>
            <person name="Minagawa J."/>
            <person name="Obokata J."/>
            <person name="Shigenobu S."/>
        </authorList>
    </citation>
    <scope>NUCLEOTIDE SEQUENCE [LARGE SCALE GENOMIC DNA]</scope>
</reference>
<protein>
    <submittedName>
        <fullName evidence="1">Uncharacterized protein</fullName>
    </submittedName>
</protein>
<dbReference type="AlphaFoldDB" id="A0AAV3YRW1"/>
<sequence length="100" mass="10658">MLERLIPTFSAIWAGSFAARKTRRAFSAIALNQGHEQCSALLKGERGVVALISNPSAPRRWMFAGPWGVGSTVASESALRSAGTLLSRVRALPPAPWPDG</sequence>
<evidence type="ECO:0000313" key="2">
    <source>
        <dbReference type="Proteomes" id="UP000735302"/>
    </source>
</evidence>
<gene>
    <name evidence="1" type="ORF">PoB_001120400</name>
</gene>
<name>A0AAV3YRW1_9GAST</name>
<comment type="caution">
    <text evidence="1">The sequence shown here is derived from an EMBL/GenBank/DDBJ whole genome shotgun (WGS) entry which is preliminary data.</text>
</comment>
<organism evidence="1 2">
    <name type="scientific">Plakobranchus ocellatus</name>
    <dbReference type="NCBI Taxonomy" id="259542"/>
    <lineage>
        <taxon>Eukaryota</taxon>
        <taxon>Metazoa</taxon>
        <taxon>Spiralia</taxon>
        <taxon>Lophotrochozoa</taxon>
        <taxon>Mollusca</taxon>
        <taxon>Gastropoda</taxon>
        <taxon>Heterobranchia</taxon>
        <taxon>Euthyneura</taxon>
        <taxon>Panpulmonata</taxon>
        <taxon>Sacoglossa</taxon>
        <taxon>Placobranchoidea</taxon>
        <taxon>Plakobranchidae</taxon>
        <taxon>Plakobranchus</taxon>
    </lineage>
</organism>
<proteinExistence type="predicted"/>